<protein>
    <submittedName>
        <fullName evidence="2">Uncharacterized protein</fullName>
    </submittedName>
</protein>
<keyword evidence="3" id="KW-1185">Reference proteome</keyword>
<comment type="caution">
    <text evidence="2">The sequence shown here is derived from an EMBL/GenBank/DDBJ whole genome shotgun (WGS) entry which is preliminary data.</text>
</comment>
<feature type="region of interest" description="Disordered" evidence="1">
    <location>
        <begin position="43"/>
        <end position="93"/>
    </location>
</feature>
<dbReference type="Proteomes" id="UP001430804">
    <property type="component" value="Unassembled WGS sequence"/>
</dbReference>
<feature type="compositionally biased region" description="Basic and acidic residues" evidence="1">
    <location>
        <begin position="1"/>
        <end position="11"/>
    </location>
</feature>
<dbReference type="RefSeq" id="WP_219203585.1">
    <property type="nucleotide sequence ID" value="NZ_JAHWQX010000009.1"/>
</dbReference>
<feature type="compositionally biased region" description="Basic and acidic residues" evidence="1">
    <location>
        <begin position="61"/>
        <end position="72"/>
    </location>
</feature>
<organism evidence="2 3">
    <name type="scientific">Pseudohoeflea coraliihabitans</name>
    <dbReference type="NCBI Taxonomy" id="2860393"/>
    <lineage>
        <taxon>Bacteria</taxon>
        <taxon>Pseudomonadati</taxon>
        <taxon>Pseudomonadota</taxon>
        <taxon>Alphaproteobacteria</taxon>
        <taxon>Hyphomicrobiales</taxon>
        <taxon>Rhizobiaceae</taxon>
        <taxon>Pseudohoeflea</taxon>
    </lineage>
</organism>
<evidence type="ECO:0000256" key="1">
    <source>
        <dbReference type="SAM" id="MobiDB-lite"/>
    </source>
</evidence>
<proteinExistence type="predicted"/>
<feature type="region of interest" description="Disordered" evidence="1">
    <location>
        <begin position="1"/>
        <end position="20"/>
    </location>
</feature>
<evidence type="ECO:0000313" key="3">
    <source>
        <dbReference type="Proteomes" id="UP001430804"/>
    </source>
</evidence>
<evidence type="ECO:0000313" key="2">
    <source>
        <dbReference type="EMBL" id="MBW3099256.1"/>
    </source>
</evidence>
<gene>
    <name evidence="2" type="ORF">KY465_18395</name>
</gene>
<sequence>MSKPQLDRSRNDVGQITPPYRGAFWTQNGHYFAHDGAYLFSDGAVPEAASDEPDGASAPSEEAHTSTHESADARSASAEGNAPSEAKAPSTGKEIDLAAWARDDIKAPFFSVKKQVREDYPDIDIKSAKTIRAGLVAAGVVSADEVA</sequence>
<dbReference type="EMBL" id="JAHWQX010000009">
    <property type="protein sequence ID" value="MBW3099256.1"/>
    <property type="molecule type" value="Genomic_DNA"/>
</dbReference>
<reference evidence="2" key="1">
    <citation type="submission" date="2021-07" db="EMBL/GenBank/DDBJ databases">
        <title>Pseudohoeflea marina sp. nov. a polyhydroxyalcanoate-producing bacterium.</title>
        <authorList>
            <person name="Zheng W."/>
            <person name="Yu S."/>
            <person name="Huang Y."/>
        </authorList>
    </citation>
    <scope>NUCLEOTIDE SEQUENCE</scope>
    <source>
        <strain evidence="2">DP4N28-3</strain>
    </source>
</reference>
<accession>A0ABS6WTI7</accession>
<name>A0ABS6WTI7_9HYPH</name>